<evidence type="ECO:0000256" key="2">
    <source>
        <dbReference type="ARBA" id="ARBA00012135"/>
    </source>
</evidence>
<dbReference type="GO" id="GO:0009228">
    <property type="term" value="P:thiamine biosynthetic process"/>
    <property type="evidence" value="ECO:0007669"/>
    <property type="project" value="InterPro"/>
</dbReference>
<accession>A0A4Y6ULF5</accession>
<dbReference type="Pfam" id="PF08543">
    <property type="entry name" value="Phos_pyr_kin"/>
    <property type="match status" value="1"/>
</dbReference>
<dbReference type="NCBIfam" id="TIGR00097">
    <property type="entry name" value="HMP-P_kinase"/>
    <property type="match status" value="1"/>
</dbReference>
<keyword evidence="4" id="KW-0547">Nucleotide-binding</keyword>
<protein>
    <recommendedName>
        <fullName evidence="2">hydroxymethylpyrimidine kinase</fullName>
        <ecNumber evidence="2">2.7.1.49</ecNumber>
    </recommendedName>
</protein>
<keyword evidence="6" id="KW-0067">ATP-binding</keyword>
<organism evidence="8 9">
    <name type="scientific">Swingsia samuiensis</name>
    <dbReference type="NCBI Taxonomy" id="1293412"/>
    <lineage>
        <taxon>Bacteria</taxon>
        <taxon>Pseudomonadati</taxon>
        <taxon>Pseudomonadota</taxon>
        <taxon>Alphaproteobacteria</taxon>
        <taxon>Acetobacterales</taxon>
        <taxon>Acetobacteraceae</taxon>
        <taxon>Swingsia</taxon>
    </lineage>
</organism>
<dbReference type="PANTHER" id="PTHR20858:SF17">
    <property type="entry name" value="HYDROXYMETHYLPYRIMIDINE_PHOSPHOMETHYLPYRIMIDINE KINASE THI20-RELATED"/>
    <property type="match status" value="1"/>
</dbReference>
<comment type="pathway">
    <text evidence="1">Cofactor biosynthesis; thiamine diphosphate biosynthesis.</text>
</comment>
<dbReference type="GO" id="GO:0009229">
    <property type="term" value="P:thiamine diphosphate biosynthetic process"/>
    <property type="evidence" value="ECO:0007669"/>
    <property type="project" value="UniProtKB-UniPathway"/>
</dbReference>
<evidence type="ECO:0000259" key="7">
    <source>
        <dbReference type="Pfam" id="PF08543"/>
    </source>
</evidence>
<dbReference type="UniPathway" id="UPA00060">
    <property type="reaction ID" value="UER00138"/>
</dbReference>
<feature type="domain" description="Pyridoxamine kinase/Phosphomethylpyrimidine kinase" evidence="7">
    <location>
        <begin position="12"/>
        <end position="257"/>
    </location>
</feature>
<dbReference type="OrthoDB" id="9810880at2"/>
<dbReference type="EMBL" id="CP038141">
    <property type="protein sequence ID" value="QDH17296.1"/>
    <property type="molecule type" value="Genomic_DNA"/>
</dbReference>
<dbReference type="RefSeq" id="WP_141461104.1">
    <property type="nucleotide sequence ID" value="NZ_CP038141.1"/>
</dbReference>
<dbReference type="GO" id="GO:0005829">
    <property type="term" value="C:cytosol"/>
    <property type="evidence" value="ECO:0007669"/>
    <property type="project" value="TreeGrafter"/>
</dbReference>
<dbReference type="InterPro" id="IPR029056">
    <property type="entry name" value="Ribokinase-like"/>
</dbReference>
<dbReference type="GO" id="GO:0005524">
    <property type="term" value="F:ATP binding"/>
    <property type="evidence" value="ECO:0007669"/>
    <property type="project" value="UniProtKB-KW"/>
</dbReference>
<gene>
    <name evidence="8" type="primary">thiD</name>
    <name evidence="8" type="ORF">E3D00_06775</name>
</gene>
<evidence type="ECO:0000256" key="3">
    <source>
        <dbReference type="ARBA" id="ARBA00022679"/>
    </source>
</evidence>
<evidence type="ECO:0000256" key="6">
    <source>
        <dbReference type="ARBA" id="ARBA00022840"/>
    </source>
</evidence>
<evidence type="ECO:0000313" key="8">
    <source>
        <dbReference type="EMBL" id="QDH17296.1"/>
    </source>
</evidence>
<sequence length="270" mass="28320">MHGRVLTIAGSDSGGGAGIQADLKTITALGGFGMSAITALTAQNTVEVKEVHTVPVSFIRKQIQAVVTDLGVDCFKTGMLASAEIVHAVADELDNWKGIPLVLDPVMVSTSGSSLLAPDAISAVIERLLPRSTIVTPNIPEAEMMTGIEIKTLSDMRRAAAILQQKGANSVLLKGGHLESDTLIDLLVLKNGTEIVLTSTKIKTRHTHGTGCTLASAIAVGVAQGYAAEKAVRRGSDYLRQALLNAPGYGHGHGPVDHGVTVQEYWKTIK</sequence>
<dbReference type="GO" id="GO:0008972">
    <property type="term" value="F:phosphomethylpyrimidine kinase activity"/>
    <property type="evidence" value="ECO:0007669"/>
    <property type="project" value="InterPro"/>
</dbReference>
<evidence type="ECO:0000256" key="4">
    <source>
        <dbReference type="ARBA" id="ARBA00022741"/>
    </source>
</evidence>
<dbReference type="SUPFAM" id="SSF53613">
    <property type="entry name" value="Ribokinase-like"/>
    <property type="match status" value="1"/>
</dbReference>
<dbReference type="CDD" id="cd01169">
    <property type="entry name" value="HMPP_kinase"/>
    <property type="match status" value="1"/>
</dbReference>
<dbReference type="Proteomes" id="UP000316313">
    <property type="component" value="Chromosome"/>
</dbReference>
<evidence type="ECO:0000313" key="9">
    <source>
        <dbReference type="Proteomes" id="UP000316313"/>
    </source>
</evidence>
<keyword evidence="5 8" id="KW-0418">Kinase</keyword>
<keyword evidence="9" id="KW-1185">Reference proteome</keyword>
<evidence type="ECO:0000256" key="5">
    <source>
        <dbReference type="ARBA" id="ARBA00022777"/>
    </source>
</evidence>
<proteinExistence type="predicted"/>
<keyword evidence="3 8" id="KW-0808">Transferase</keyword>
<dbReference type="Gene3D" id="3.40.1190.20">
    <property type="match status" value="1"/>
</dbReference>
<reference evidence="8 9" key="1">
    <citation type="submission" date="2019-03" db="EMBL/GenBank/DDBJ databases">
        <title>The complete genome sequence of Swingsia samuiensis NBRC107927(T).</title>
        <authorList>
            <person name="Chua K.-O."/>
            <person name="Chan K.-G."/>
            <person name="See-Too W.-S."/>
        </authorList>
    </citation>
    <scope>NUCLEOTIDE SEQUENCE [LARGE SCALE GENOMIC DNA]</scope>
    <source>
        <strain evidence="8 9">AH83</strain>
    </source>
</reference>
<dbReference type="KEGG" id="ssam:E3D00_06775"/>
<dbReference type="GO" id="GO:0008902">
    <property type="term" value="F:hydroxymethylpyrimidine kinase activity"/>
    <property type="evidence" value="ECO:0007669"/>
    <property type="project" value="UniProtKB-EC"/>
</dbReference>
<name>A0A4Y6ULF5_9PROT</name>
<dbReference type="EC" id="2.7.1.49" evidence="2"/>
<evidence type="ECO:0000256" key="1">
    <source>
        <dbReference type="ARBA" id="ARBA00004948"/>
    </source>
</evidence>
<dbReference type="InterPro" id="IPR013749">
    <property type="entry name" value="PM/HMP-P_kinase-1"/>
</dbReference>
<dbReference type="AlphaFoldDB" id="A0A4Y6ULF5"/>
<dbReference type="PANTHER" id="PTHR20858">
    <property type="entry name" value="PHOSPHOMETHYLPYRIMIDINE KINASE"/>
    <property type="match status" value="1"/>
</dbReference>
<dbReference type="FunFam" id="3.40.1190.20:FF:000003">
    <property type="entry name" value="Phosphomethylpyrimidine kinase ThiD"/>
    <property type="match status" value="1"/>
</dbReference>
<dbReference type="InterPro" id="IPR004399">
    <property type="entry name" value="HMP/HMP-P_kinase_dom"/>
</dbReference>